<dbReference type="InterPro" id="IPR023799">
    <property type="entry name" value="RbfA_dom_sf"/>
</dbReference>
<dbReference type="GO" id="GO:0043024">
    <property type="term" value="F:ribosomal small subunit binding"/>
    <property type="evidence" value="ECO:0007669"/>
    <property type="project" value="TreeGrafter"/>
</dbReference>
<comment type="subcellular location">
    <subcellularLocation>
        <location evidence="2">Cytoplasm</location>
    </subcellularLocation>
</comment>
<dbReference type="Pfam" id="PF02033">
    <property type="entry name" value="RBFA"/>
    <property type="match status" value="1"/>
</dbReference>
<dbReference type="AlphaFoldDB" id="E1QFC7"/>
<keyword evidence="1 2" id="KW-0690">Ribosome biogenesis</keyword>
<feature type="region of interest" description="Disordered" evidence="3">
    <location>
        <begin position="112"/>
        <end position="132"/>
    </location>
</feature>
<evidence type="ECO:0000256" key="2">
    <source>
        <dbReference type="HAMAP-Rule" id="MF_00003"/>
    </source>
</evidence>
<organism evidence="4 5">
    <name type="scientific">Desulfarculus baarsii (strain ATCC 33931 / DSM 2075 / LMG 7858 / VKM B-1802 / 2st14)</name>
    <dbReference type="NCBI Taxonomy" id="644282"/>
    <lineage>
        <taxon>Bacteria</taxon>
        <taxon>Pseudomonadati</taxon>
        <taxon>Thermodesulfobacteriota</taxon>
        <taxon>Desulfarculia</taxon>
        <taxon>Desulfarculales</taxon>
        <taxon>Desulfarculaceae</taxon>
        <taxon>Desulfarculus</taxon>
    </lineage>
</organism>
<keyword evidence="5" id="KW-1185">Reference proteome</keyword>
<dbReference type="SUPFAM" id="SSF89919">
    <property type="entry name" value="Ribosome-binding factor A, RbfA"/>
    <property type="match status" value="1"/>
</dbReference>
<gene>
    <name evidence="2" type="primary">rbfA</name>
    <name evidence="4" type="ordered locus">Deba_0893</name>
</gene>
<comment type="subunit">
    <text evidence="2">Monomer. Binds 30S ribosomal subunits, but not 50S ribosomal subunits or 70S ribosomes.</text>
</comment>
<evidence type="ECO:0000256" key="1">
    <source>
        <dbReference type="ARBA" id="ARBA00022517"/>
    </source>
</evidence>
<dbReference type="Proteomes" id="UP000009047">
    <property type="component" value="Chromosome"/>
</dbReference>
<dbReference type="GO" id="GO:0030490">
    <property type="term" value="P:maturation of SSU-rRNA"/>
    <property type="evidence" value="ECO:0007669"/>
    <property type="project" value="UniProtKB-UniRule"/>
</dbReference>
<proteinExistence type="inferred from homology"/>
<dbReference type="NCBIfam" id="TIGR00082">
    <property type="entry name" value="rbfA"/>
    <property type="match status" value="1"/>
</dbReference>
<protein>
    <recommendedName>
        <fullName evidence="2">Ribosome-binding factor A</fullName>
    </recommendedName>
</protein>
<sequence>MGARRTRRVGNLILAELAELLLRRVKDPRLEGLTLTAVDVSPDLHQAKVFYSLLDPQRQPQVEAGFAAAAPFLRRELAARLRIKTLPRLEAVFDGSIVRGLAMDELIKKARQADGESAAGQDAAPADEPDDA</sequence>
<reference evidence="4 5" key="1">
    <citation type="journal article" date="2010" name="Stand. Genomic Sci.">
        <title>Complete genome sequence of Desulfarculus baarsii type strain (2st14).</title>
        <authorList>
            <person name="Sun H."/>
            <person name="Spring S."/>
            <person name="Lapidus A."/>
            <person name="Davenport K."/>
            <person name="Del Rio T.G."/>
            <person name="Tice H."/>
            <person name="Nolan M."/>
            <person name="Copeland A."/>
            <person name="Cheng J.F."/>
            <person name="Lucas S."/>
            <person name="Tapia R."/>
            <person name="Goodwin L."/>
            <person name="Pitluck S."/>
            <person name="Ivanova N."/>
            <person name="Pagani I."/>
            <person name="Mavromatis K."/>
            <person name="Ovchinnikova G."/>
            <person name="Pati A."/>
            <person name="Chen A."/>
            <person name="Palaniappan K."/>
            <person name="Hauser L."/>
            <person name="Chang Y.J."/>
            <person name="Jeffries C.D."/>
            <person name="Detter J.C."/>
            <person name="Han C."/>
            <person name="Rohde M."/>
            <person name="Brambilla E."/>
            <person name="Goker M."/>
            <person name="Woyke T."/>
            <person name="Bristow J."/>
            <person name="Eisen J.A."/>
            <person name="Markowitz V."/>
            <person name="Hugenholtz P."/>
            <person name="Kyrpides N.C."/>
            <person name="Klenk H.P."/>
            <person name="Land M."/>
        </authorList>
    </citation>
    <scope>NUCLEOTIDE SEQUENCE [LARGE SCALE GENOMIC DNA]</scope>
    <source>
        <strain evidence="5">ATCC 33931 / DSM 2075 / LMG 7858 / VKM B-1802 / 2st14</strain>
    </source>
</reference>
<comment type="similarity">
    <text evidence="2">Belongs to the RbfA family.</text>
</comment>
<accession>E1QFC7</accession>
<comment type="function">
    <text evidence="2">One of several proteins that assist in the late maturation steps of the functional core of the 30S ribosomal subunit. Associates with free 30S ribosomal subunits (but not with 30S subunits that are part of 70S ribosomes or polysomes). Required for efficient processing of 16S rRNA. May interact with the 5'-terminal helix region of 16S rRNA.</text>
</comment>
<dbReference type="InterPro" id="IPR000238">
    <property type="entry name" value="RbfA"/>
</dbReference>
<dbReference type="EMBL" id="CP002085">
    <property type="protein sequence ID" value="ADK84263.1"/>
    <property type="molecule type" value="Genomic_DNA"/>
</dbReference>
<dbReference type="KEGG" id="dbr:Deba_0893"/>
<dbReference type="PANTHER" id="PTHR33515:SF1">
    <property type="entry name" value="RIBOSOME-BINDING FACTOR A, CHLOROPLASTIC-RELATED"/>
    <property type="match status" value="1"/>
</dbReference>
<name>E1QFC7_DESB2</name>
<dbReference type="GO" id="GO:0005829">
    <property type="term" value="C:cytosol"/>
    <property type="evidence" value="ECO:0007669"/>
    <property type="project" value="TreeGrafter"/>
</dbReference>
<evidence type="ECO:0000313" key="4">
    <source>
        <dbReference type="EMBL" id="ADK84263.1"/>
    </source>
</evidence>
<dbReference type="eggNOG" id="COG0858">
    <property type="taxonomic scope" value="Bacteria"/>
</dbReference>
<keyword evidence="2" id="KW-0963">Cytoplasm</keyword>
<dbReference type="InterPro" id="IPR015946">
    <property type="entry name" value="KH_dom-like_a/b"/>
</dbReference>
<dbReference type="HAMAP" id="MF_00003">
    <property type="entry name" value="RbfA"/>
    <property type="match status" value="1"/>
</dbReference>
<dbReference type="STRING" id="644282.Deba_0893"/>
<evidence type="ECO:0000313" key="5">
    <source>
        <dbReference type="Proteomes" id="UP000009047"/>
    </source>
</evidence>
<evidence type="ECO:0000256" key="3">
    <source>
        <dbReference type="SAM" id="MobiDB-lite"/>
    </source>
</evidence>
<dbReference type="Gene3D" id="3.30.300.20">
    <property type="match status" value="1"/>
</dbReference>
<dbReference type="HOGENOM" id="CLU_089475_5_0_7"/>
<dbReference type="RefSeq" id="WP_013257717.1">
    <property type="nucleotide sequence ID" value="NC_014365.1"/>
</dbReference>
<dbReference type="PANTHER" id="PTHR33515">
    <property type="entry name" value="RIBOSOME-BINDING FACTOR A, CHLOROPLASTIC-RELATED"/>
    <property type="match status" value="1"/>
</dbReference>